<accession>J9D7W2</accession>
<gene>
    <name evidence="1" type="ORF">EVA_02995</name>
</gene>
<name>J9D7W2_9ZZZZ</name>
<dbReference type="EMBL" id="AMCI01000515">
    <property type="protein sequence ID" value="EJX08896.1"/>
    <property type="molecule type" value="Genomic_DNA"/>
</dbReference>
<dbReference type="AlphaFoldDB" id="J9D7W2"/>
<dbReference type="Pfam" id="PF08842">
    <property type="entry name" value="Mfa2"/>
    <property type="match status" value="1"/>
</dbReference>
<dbReference type="Gene3D" id="2.60.40.2100">
    <property type="match status" value="1"/>
</dbReference>
<protein>
    <submittedName>
        <fullName evidence="1">Protein containing DUF1812</fullName>
    </submittedName>
</protein>
<comment type="caution">
    <text evidence="1">The sequence shown here is derived from an EMBL/GenBank/DDBJ whole genome shotgun (WGS) entry which is preliminary data.</text>
</comment>
<dbReference type="Gene3D" id="2.60.40.2090">
    <property type="match status" value="1"/>
</dbReference>
<reference evidence="1" key="1">
    <citation type="journal article" date="2012" name="PLoS ONE">
        <title>Gene sets for utilization of primary and secondary nutrition supplies in the distal gut of endangered iberian lynx.</title>
        <authorList>
            <person name="Alcaide M."/>
            <person name="Messina E."/>
            <person name="Richter M."/>
            <person name="Bargiela R."/>
            <person name="Peplies J."/>
            <person name="Huws S.A."/>
            <person name="Newbold C.J."/>
            <person name="Golyshin P.N."/>
            <person name="Simon M.A."/>
            <person name="Lopez G."/>
            <person name="Yakimov M.M."/>
            <person name="Ferrer M."/>
        </authorList>
    </citation>
    <scope>NUCLEOTIDE SEQUENCE</scope>
</reference>
<sequence>MYDYNIMRSDVFRDHVGEVTAYVFDAENQLLAVKTEDSPTLLGTYGYEMVFDDLKPGHYRVAAVAFQRNADGREERPGAKFRGPELTLGDPIEELQVKLDRQPMPDGTTQVEHLSVALDTLWMNYEAHPVEIIDQQITQETIGLMRDTKNLTVSLRQIDQPTDIDCQDFDIRITDRNGWFGPDNQPLADDLLTYTPYAAWNTEFNDDEGVVVQRAAHADLSYPRIMYHEDWRKNARLTIFNKRTQTMVADINLPDILAQGRNSQELQYSPQEFLDREHTYKLDFFLKGDTWDYVELRISVLSWAVRIDNVNL</sequence>
<organism evidence="1">
    <name type="scientific">gut metagenome</name>
    <dbReference type="NCBI Taxonomy" id="749906"/>
    <lineage>
        <taxon>unclassified sequences</taxon>
        <taxon>metagenomes</taxon>
        <taxon>organismal metagenomes</taxon>
    </lineage>
</organism>
<dbReference type="InterPro" id="IPR014941">
    <property type="entry name" value="FimB/Mfa2/Mfa3"/>
</dbReference>
<proteinExistence type="predicted"/>
<evidence type="ECO:0000313" key="1">
    <source>
        <dbReference type="EMBL" id="EJX08896.1"/>
    </source>
</evidence>